<proteinExistence type="predicted"/>
<organism evidence="2 3">
    <name type="scientific">Nostoc flagelliforme FACHB-838</name>
    <dbReference type="NCBI Taxonomy" id="2692904"/>
    <lineage>
        <taxon>Bacteria</taxon>
        <taxon>Bacillati</taxon>
        <taxon>Cyanobacteriota</taxon>
        <taxon>Cyanophyceae</taxon>
        <taxon>Nostocales</taxon>
        <taxon>Nostocaceae</taxon>
        <taxon>Nostoc</taxon>
    </lineage>
</organism>
<feature type="transmembrane region" description="Helical" evidence="1">
    <location>
        <begin position="6"/>
        <end position="28"/>
    </location>
</feature>
<evidence type="ECO:0000313" key="2">
    <source>
        <dbReference type="EMBL" id="MBD2533450.1"/>
    </source>
</evidence>
<dbReference type="RefSeq" id="WP_190944017.1">
    <property type="nucleotide sequence ID" value="NZ_JACJSI010000096.1"/>
</dbReference>
<dbReference type="EMBL" id="JACJSI010000096">
    <property type="protein sequence ID" value="MBD2533450.1"/>
    <property type="molecule type" value="Genomic_DNA"/>
</dbReference>
<protein>
    <recommendedName>
        <fullName evidence="4">Secreted protein</fullName>
    </recommendedName>
</protein>
<gene>
    <name evidence="2" type="ORF">H6G97_29370</name>
</gene>
<keyword evidence="1" id="KW-1133">Transmembrane helix</keyword>
<keyword evidence="1" id="KW-0812">Transmembrane</keyword>
<name>A0ABR8DX02_9NOSO</name>
<sequence length="72" mass="7693">MNNLSYWIKCLGIAISGAIVFSGSSLIAQTNIDPTKIQVSDTNCSQVILGKDGTQWVCLCNGQMTDCPCPKP</sequence>
<evidence type="ECO:0000313" key="3">
    <source>
        <dbReference type="Proteomes" id="UP000623440"/>
    </source>
</evidence>
<keyword evidence="1" id="KW-0472">Membrane</keyword>
<dbReference type="Proteomes" id="UP000623440">
    <property type="component" value="Unassembled WGS sequence"/>
</dbReference>
<reference evidence="2 3" key="1">
    <citation type="journal article" date="2020" name="ISME J.">
        <title>Comparative genomics reveals insights into cyanobacterial evolution and habitat adaptation.</title>
        <authorList>
            <person name="Chen M.Y."/>
            <person name="Teng W.K."/>
            <person name="Zhao L."/>
            <person name="Hu C.X."/>
            <person name="Zhou Y.K."/>
            <person name="Han B.P."/>
            <person name="Song L.R."/>
            <person name="Shu W.S."/>
        </authorList>
    </citation>
    <scope>NUCLEOTIDE SEQUENCE [LARGE SCALE GENOMIC DNA]</scope>
    <source>
        <strain evidence="2 3">FACHB-838</strain>
    </source>
</reference>
<evidence type="ECO:0000256" key="1">
    <source>
        <dbReference type="SAM" id="Phobius"/>
    </source>
</evidence>
<accession>A0ABR8DX02</accession>
<comment type="caution">
    <text evidence="2">The sequence shown here is derived from an EMBL/GenBank/DDBJ whole genome shotgun (WGS) entry which is preliminary data.</text>
</comment>
<evidence type="ECO:0008006" key="4">
    <source>
        <dbReference type="Google" id="ProtNLM"/>
    </source>
</evidence>
<keyword evidence="3" id="KW-1185">Reference proteome</keyword>